<comment type="caution">
    <text evidence="1">The sequence shown here is derived from an EMBL/GenBank/DDBJ whole genome shotgun (WGS) entry which is preliminary data.</text>
</comment>
<evidence type="ECO:0000313" key="2">
    <source>
        <dbReference type="Proteomes" id="UP000030016"/>
    </source>
</evidence>
<dbReference type="EMBL" id="JDRX01000020">
    <property type="protein sequence ID" value="KGN01521.1"/>
    <property type="molecule type" value="Genomic_DNA"/>
</dbReference>
<reference evidence="1 2" key="1">
    <citation type="submission" date="2014-01" db="EMBL/GenBank/DDBJ databases">
        <title>Plasmidome dynamics in the species complex Clostridium novyi sensu lato converts strains of independent lineages into distinctly different pathogens.</title>
        <authorList>
            <person name="Skarin H."/>
            <person name="Segerman B."/>
        </authorList>
    </citation>
    <scope>NUCLEOTIDE SEQUENCE [LARGE SCALE GENOMIC DNA]</scope>
    <source>
        <strain evidence="1 2">4570</strain>
    </source>
</reference>
<organism evidence="1 2">
    <name type="scientific">Clostridium novyi A str. 4570</name>
    <dbReference type="NCBI Taxonomy" id="1444290"/>
    <lineage>
        <taxon>Bacteria</taxon>
        <taxon>Bacillati</taxon>
        <taxon>Bacillota</taxon>
        <taxon>Clostridia</taxon>
        <taxon>Eubacteriales</taxon>
        <taxon>Clostridiaceae</taxon>
        <taxon>Clostridium</taxon>
    </lineage>
</organism>
<protein>
    <submittedName>
        <fullName evidence="1">Uncharacterized protein</fullName>
    </submittedName>
</protein>
<gene>
    <name evidence="1" type="ORF">Z969_08215</name>
</gene>
<dbReference type="RefSeq" id="WP_039250249.1">
    <property type="nucleotide sequence ID" value="NZ_JDRX01000020.1"/>
</dbReference>
<evidence type="ECO:0000313" key="1">
    <source>
        <dbReference type="EMBL" id="KGN01521.1"/>
    </source>
</evidence>
<dbReference type="AlphaFoldDB" id="A0AA88ZTX4"/>
<dbReference type="Proteomes" id="UP000030016">
    <property type="component" value="Unassembled WGS sequence"/>
</dbReference>
<proteinExistence type="predicted"/>
<name>A0AA88ZTX4_CLONO</name>
<accession>A0AA88ZTX4</accession>
<sequence>MKLDEKQEWYMTDRWKDCICNSENYSWDDNFIWGDQCDYNDGFHWQCNDDCNLVHSNYEIEDCEVEENIEDIDEDIEDDYIEENIRYIQGPEGPQGPPSQWINNVCVEPMKHVLQQLMQNDVNDLEVGIEKQGTILNCRVVSIEKSVVKFQTLDNYVLVPIYQIVGIYTNSIKDITLMNAEESYNDVDCDCCEGDLRQCLSSETGKMVRVNTRSGDELFRTLTGNITRVGRGIIVLNEKLVLTTTKIVSVEEDLD</sequence>